<dbReference type="CDD" id="cd16461">
    <property type="entry name" value="RING-H2_EL5-like"/>
    <property type="match status" value="1"/>
</dbReference>
<evidence type="ECO:0000256" key="3">
    <source>
        <dbReference type="ARBA" id="ARBA00004906"/>
    </source>
</evidence>
<evidence type="ECO:0000256" key="6">
    <source>
        <dbReference type="ARBA" id="ARBA00022692"/>
    </source>
</evidence>
<comment type="similarity">
    <text evidence="13">Belongs to the RING-type zinc finger family. ATL subfamily.</text>
</comment>
<comment type="caution">
    <text evidence="18">The sequence shown here is derived from an EMBL/GenBank/DDBJ whole genome shotgun (WGS) entry which is preliminary data.</text>
</comment>
<reference evidence="19" key="1">
    <citation type="journal article" date="2019" name="Plant Biotechnol. J.">
        <title>Genome sequencing of the Australian wild diploid species Gossypium australe highlights disease resistance and delayed gland morphogenesis.</title>
        <authorList>
            <person name="Cai Y."/>
            <person name="Cai X."/>
            <person name="Wang Q."/>
            <person name="Wang P."/>
            <person name="Zhang Y."/>
            <person name="Cai C."/>
            <person name="Xu Y."/>
            <person name="Wang K."/>
            <person name="Zhou Z."/>
            <person name="Wang C."/>
            <person name="Geng S."/>
            <person name="Li B."/>
            <person name="Dong Q."/>
            <person name="Hou Y."/>
            <person name="Wang H."/>
            <person name="Ai P."/>
            <person name="Liu Z."/>
            <person name="Yi F."/>
            <person name="Sun M."/>
            <person name="An G."/>
            <person name="Cheng J."/>
            <person name="Zhang Y."/>
            <person name="Shi Q."/>
            <person name="Xie Y."/>
            <person name="Shi X."/>
            <person name="Chang Y."/>
            <person name="Huang F."/>
            <person name="Chen Y."/>
            <person name="Hong S."/>
            <person name="Mi L."/>
            <person name="Sun Q."/>
            <person name="Zhang L."/>
            <person name="Zhou B."/>
            <person name="Peng R."/>
            <person name="Zhang X."/>
            <person name="Liu F."/>
        </authorList>
    </citation>
    <scope>NUCLEOTIDE SEQUENCE [LARGE SCALE GENOMIC DNA]</scope>
    <source>
        <strain evidence="19">cv. PA1801</strain>
    </source>
</reference>
<sequence>MSTYSSNVAHPPSTSSAYSPPVPVIITVIFLLSFLFGFSTVHFLKCLLEYITSNRNIEANTAADVVVAAAPEDTANKSNGLDPELVQAFPTFYYSTVKEFRREKYGLECAICLGEFVDDDMLRLLTICCHVFHKECVDLWLESNKTCPVCRGELDVPRKSLEKSPVLLQSNSMHEIGANQSPLQNAICIEIKEDNKEKADEAQSSSTTKEHHKKREGVERFFRSNSTGHSIFRTREDDDKYTLRLLDHVKIKILRGHKAAISCISFRDFTSPLNSKNAASGETSESLQDYMWMGMLNVSLSIAGIIVTIHAITKKSHGLACNMADKSDHQSSSPDKATAPFPIRVPPLPHLHTRHCSHCACNVDKPQNKAE</sequence>
<dbReference type="PROSITE" id="PS50089">
    <property type="entry name" value="ZF_RING_2"/>
    <property type="match status" value="1"/>
</dbReference>
<dbReference type="FunFam" id="3.30.40.10:FF:000187">
    <property type="entry name" value="E3 ubiquitin-protein ligase ATL6"/>
    <property type="match status" value="1"/>
</dbReference>
<feature type="transmembrane region" description="Helical" evidence="16">
    <location>
        <begin position="20"/>
        <end position="44"/>
    </location>
</feature>
<gene>
    <name evidence="18" type="ORF">EPI10_017852</name>
</gene>
<comment type="catalytic activity">
    <reaction evidence="1">
        <text>S-ubiquitinyl-[E2 ubiquitin-conjugating enzyme]-L-cysteine + [acceptor protein]-L-lysine = [E2 ubiquitin-conjugating enzyme]-L-cysteine + N(6)-ubiquitinyl-[acceptor protein]-L-lysine.</text>
        <dbReference type="EC" id="2.3.2.27"/>
    </reaction>
</comment>
<evidence type="ECO:0000256" key="1">
    <source>
        <dbReference type="ARBA" id="ARBA00000900"/>
    </source>
</evidence>
<evidence type="ECO:0000256" key="5">
    <source>
        <dbReference type="ARBA" id="ARBA00022679"/>
    </source>
</evidence>
<dbReference type="OrthoDB" id="9984778at2759"/>
<proteinExistence type="inferred from homology"/>
<evidence type="ECO:0000259" key="17">
    <source>
        <dbReference type="PROSITE" id="PS50089"/>
    </source>
</evidence>
<dbReference type="Gene3D" id="3.30.40.10">
    <property type="entry name" value="Zinc/RING finger domain, C3HC4 (zinc finger)"/>
    <property type="match status" value="1"/>
</dbReference>
<organism evidence="18 19">
    <name type="scientific">Gossypium australe</name>
    <dbReference type="NCBI Taxonomy" id="47621"/>
    <lineage>
        <taxon>Eukaryota</taxon>
        <taxon>Viridiplantae</taxon>
        <taxon>Streptophyta</taxon>
        <taxon>Embryophyta</taxon>
        <taxon>Tracheophyta</taxon>
        <taxon>Spermatophyta</taxon>
        <taxon>Magnoliopsida</taxon>
        <taxon>eudicotyledons</taxon>
        <taxon>Gunneridae</taxon>
        <taxon>Pentapetalae</taxon>
        <taxon>rosids</taxon>
        <taxon>malvids</taxon>
        <taxon>Malvales</taxon>
        <taxon>Malvaceae</taxon>
        <taxon>Malvoideae</taxon>
        <taxon>Gossypium</taxon>
    </lineage>
</organism>
<evidence type="ECO:0000256" key="9">
    <source>
        <dbReference type="ARBA" id="ARBA00022786"/>
    </source>
</evidence>
<keyword evidence="6 16" id="KW-0812">Transmembrane</keyword>
<evidence type="ECO:0000313" key="19">
    <source>
        <dbReference type="Proteomes" id="UP000325315"/>
    </source>
</evidence>
<keyword evidence="12 16" id="KW-0472">Membrane</keyword>
<dbReference type="InterPro" id="IPR053238">
    <property type="entry name" value="RING-H2_zinc_finger"/>
</dbReference>
<dbReference type="GO" id="GO:0016020">
    <property type="term" value="C:membrane"/>
    <property type="evidence" value="ECO:0007669"/>
    <property type="project" value="UniProtKB-SubCell"/>
</dbReference>
<evidence type="ECO:0000256" key="2">
    <source>
        <dbReference type="ARBA" id="ARBA00004167"/>
    </source>
</evidence>
<accession>A0A5B6U9N1</accession>
<evidence type="ECO:0000256" key="13">
    <source>
        <dbReference type="ARBA" id="ARBA00024209"/>
    </source>
</evidence>
<evidence type="ECO:0000256" key="11">
    <source>
        <dbReference type="ARBA" id="ARBA00022989"/>
    </source>
</evidence>
<keyword evidence="19" id="KW-1185">Reference proteome</keyword>
<keyword evidence="9" id="KW-0833">Ubl conjugation pathway</keyword>
<evidence type="ECO:0000313" key="18">
    <source>
        <dbReference type="EMBL" id="KAA3454761.1"/>
    </source>
</evidence>
<name>A0A5B6U9N1_9ROSI</name>
<evidence type="ECO:0000256" key="14">
    <source>
        <dbReference type="PROSITE-ProRule" id="PRU00175"/>
    </source>
</evidence>
<evidence type="ECO:0000256" key="15">
    <source>
        <dbReference type="SAM" id="MobiDB-lite"/>
    </source>
</evidence>
<dbReference type="AlphaFoldDB" id="A0A5B6U9N1"/>
<dbReference type="GO" id="GO:0008270">
    <property type="term" value="F:zinc ion binding"/>
    <property type="evidence" value="ECO:0007669"/>
    <property type="project" value="UniProtKB-KW"/>
</dbReference>
<dbReference type="Pfam" id="PF13639">
    <property type="entry name" value="zf-RING_2"/>
    <property type="match status" value="1"/>
</dbReference>
<evidence type="ECO:0000256" key="12">
    <source>
        <dbReference type="ARBA" id="ARBA00023136"/>
    </source>
</evidence>
<feature type="region of interest" description="Disordered" evidence="15">
    <location>
        <begin position="198"/>
        <end position="219"/>
    </location>
</feature>
<comment type="pathway">
    <text evidence="3">Protein modification; protein ubiquitination.</text>
</comment>
<feature type="domain" description="RING-type" evidence="17">
    <location>
        <begin position="109"/>
        <end position="151"/>
    </location>
</feature>
<dbReference type="Proteomes" id="UP000325315">
    <property type="component" value="Unassembled WGS sequence"/>
</dbReference>
<keyword evidence="10" id="KW-0862">Zinc</keyword>
<dbReference type="GO" id="GO:0061630">
    <property type="term" value="F:ubiquitin protein ligase activity"/>
    <property type="evidence" value="ECO:0007669"/>
    <property type="project" value="UniProtKB-EC"/>
</dbReference>
<protein>
    <recommendedName>
        <fullName evidence="4">RING-type E3 ubiquitin transferase</fullName>
        <ecNumber evidence="4">2.3.2.27</ecNumber>
    </recommendedName>
</protein>
<comment type="subcellular location">
    <subcellularLocation>
        <location evidence="2">Membrane</location>
        <topology evidence="2">Single-pass membrane protein</topology>
    </subcellularLocation>
</comment>
<keyword evidence="7" id="KW-0479">Metal-binding</keyword>
<dbReference type="PANTHER" id="PTHR14155:SF521">
    <property type="entry name" value="RING-H2 FINGER PROTEIN ATL30"/>
    <property type="match status" value="1"/>
</dbReference>
<keyword evidence="11 16" id="KW-1133">Transmembrane helix</keyword>
<dbReference type="SMART" id="SM00184">
    <property type="entry name" value="RING"/>
    <property type="match status" value="1"/>
</dbReference>
<dbReference type="SUPFAM" id="SSF57850">
    <property type="entry name" value="RING/U-box"/>
    <property type="match status" value="1"/>
</dbReference>
<dbReference type="PANTHER" id="PTHR14155">
    <property type="entry name" value="RING FINGER DOMAIN-CONTAINING"/>
    <property type="match status" value="1"/>
</dbReference>
<evidence type="ECO:0000256" key="4">
    <source>
        <dbReference type="ARBA" id="ARBA00012483"/>
    </source>
</evidence>
<evidence type="ECO:0000256" key="16">
    <source>
        <dbReference type="SAM" id="Phobius"/>
    </source>
</evidence>
<evidence type="ECO:0000256" key="7">
    <source>
        <dbReference type="ARBA" id="ARBA00022723"/>
    </source>
</evidence>
<dbReference type="InterPro" id="IPR013083">
    <property type="entry name" value="Znf_RING/FYVE/PHD"/>
</dbReference>
<evidence type="ECO:0000256" key="10">
    <source>
        <dbReference type="ARBA" id="ARBA00022833"/>
    </source>
</evidence>
<keyword evidence="8 14" id="KW-0863">Zinc-finger</keyword>
<keyword evidence="5" id="KW-0808">Transferase</keyword>
<dbReference type="InterPro" id="IPR001841">
    <property type="entry name" value="Znf_RING"/>
</dbReference>
<dbReference type="EMBL" id="SMMG02000012">
    <property type="protein sequence ID" value="KAA3454761.1"/>
    <property type="molecule type" value="Genomic_DNA"/>
</dbReference>
<evidence type="ECO:0000256" key="8">
    <source>
        <dbReference type="ARBA" id="ARBA00022771"/>
    </source>
</evidence>
<feature type="transmembrane region" description="Helical" evidence="16">
    <location>
        <begin position="290"/>
        <end position="312"/>
    </location>
</feature>
<dbReference type="EC" id="2.3.2.27" evidence="4"/>